<dbReference type="InterPro" id="IPR005828">
    <property type="entry name" value="MFS_sugar_transport-like"/>
</dbReference>
<dbReference type="SUPFAM" id="SSF103473">
    <property type="entry name" value="MFS general substrate transporter"/>
    <property type="match status" value="1"/>
</dbReference>
<feature type="domain" description="Major facilitator superfamily (MFS) profile" evidence="9">
    <location>
        <begin position="22"/>
        <end position="453"/>
    </location>
</feature>
<dbReference type="OrthoDB" id="4142200at2759"/>
<comment type="subcellular location">
    <subcellularLocation>
        <location evidence="1">Cell membrane</location>
        <topology evidence="1">Multi-pass membrane protein</topology>
    </subcellularLocation>
</comment>
<keyword evidence="4" id="KW-0762">Sugar transport</keyword>
<dbReference type="GO" id="GO:0005886">
    <property type="term" value="C:plasma membrane"/>
    <property type="evidence" value="ECO:0007669"/>
    <property type="project" value="UniProtKB-SubCell"/>
</dbReference>
<evidence type="ECO:0000256" key="7">
    <source>
        <dbReference type="ARBA" id="ARBA00023136"/>
    </source>
</evidence>
<evidence type="ECO:0000313" key="10">
    <source>
        <dbReference type="EMBL" id="CAF4872950.1"/>
    </source>
</evidence>
<evidence type="ECO:0000256" key="5">
    <source>
        <dbReference type="ARBA" id="ARBA00022692"/>
    </source>
</evidence>
<gene>
    <name evidence="10" type="ORF">PMACD_LOCUS8924</name>
</gene>
<name>A0A821THI3_9NEOP</name>
<dbReference type="InterPro" id="IPR050549">
    <property type="entry name" value="MFS_Trehalose_Transporter"/>
</dbReference>
<feature type="transmembrane region" description="Helical" evidence="8">
    <location>
        <begin position="62"/>
        <end position="85"/>
    </location>
</feature>
<sequence>MVVELKTQLQNLKGHTYWQWLFGTIASLGFLVYGLEAAWLSPTTKHLQSADSPLGYPLSNSAISWIGSINCFSSAFFVIAFSYSADRFGRKWVVFAITIPVMLSILLRLFVPNIIALLIARALAGSAASGVFVIIPMYIRELSQTNLVGATGSLNILLQNMGFLIMYLIGAYFEYYTVLWIYLTITILMACLITLVPDSPAYLVKRGRLNEAFATVAFLRGRSIDDKEVKTEIESMQQQEEQFKNQPKLSLKEIFKNKAWRRGFILLLASWVTQTWNGSFAIVTYASIVLQATGSNLSISPEIQSVSFPIIMIIASFTLTAIAERCGRKPLHAGAYLLSSIAHTGLGVSLLIQQTGYPISSWLPILCMILAVATYAGGVRSMPYIISVELFNFQVRAKLLGLLHTFGWSSVSTQLFAFGPLVDSFGLHYTFILFGVINLLGACIAMFIPETRGKTEEEVMGKLDKKRKCPS</sequence>
<evidence type="ECO:0000256" key="8">
    <source>
        <dbReference type="SAM" id="Phobius"/>
    </source>
</evidence>
<organism evidence="10 11">
    <name type="scientific">Pieris macdunnoughi</name>
    <dbReference type="NCBI Taxonomy" id="345717"/>
    <lineage>
        <taxon>Eukaryota</taxon>
        <taxon>Metazoa</taxon>
        <taxon>Ecdysozoa</taxon>
        <taxon>Arthropoda</taxon>
        <taxon>Hexapoda</taxon>
        <taxon>Insecta</taxon>
        <taxon>Pterygota</taxon>
        <taxon>Neoptera</taxon>
        <taxon>Endopterygota</taxon>
        <taxon>Lepidoptera</taxon>
        <taxon>Glossata</taxon>
        <taxon>Ditrysia</taxon>
        <taxon>Papilionoidea</taxon>
        <taxon>Pieridae</taxon>
        <taxon>Pierinae</taxon>
        <taxon>Pieris</taxon>
    </lineage>
</organism>
<feature type="transmembrane region" description="Helical" evidence="8">
    <location>
        <begin position="399"/>
        <end position="421"/>
    </location>
</feature>
<evidence type="ECO:0000256" key="1">
    <source>
        <dbReference type="ARBA" id="ARBA00004651"/>
    </source>
</evidence>
<evidence type="ECO:0000256" key="3">
    <source>
        <dbReference type="ARBA" id="ARBA00022475"/>
    </source>
</evidence>
<dbReference type="Pfam" id="PF00083">
    <property type="entry name" value="Sugar_tr"/>
    <property type="match status" value="1"/>
</dbReference>
<proteinExistence type="predicted"/>
<keyword evidence="5 8" id="KW-0812">Transmembrane</keyword>
<dbReference type="Gene3D" id="1.20.1250.20">
    <property type="entry name" value="MFS general substrate transporter like domains"/>
    <property type="match status" value="1"/>
</dbReference>
<feature type="transmembrane region" description="Helical" evidence="8">
    <location>
        <begin position="427"/>
        <end position="448"/>
    </location>
</feature>
<feature type="transmembrane region" description="Helical" evidence="8">
    <location>
        <begin position="264"/>
        <end position="286"/>
    </location>
</feature>
<evidence type="ECO:0000256" key="6">
    <source>
        <dbReference type="ARBA" id="ARBA00022989"/>
    </source>
</evidence>
<feature type="transmembrane region" description="Helical" evidence="8">
    <location>
        <begin position="175"/>
        <end position="196"/>
    </location>
</feature>
<dbReference type="PROSITE" id="PS50850">
    <property type="entry name" value="MFS"/>
    <property type="match status" value="1"/>
</dbReference>
<feature type="transmembrane region" description="Helical" evidence="8">
    <location>
        <begin position="335"/>
        <end position="353"/>
    </location>
</feature>
<dbReference type="GO" id="GO:0022857">
    <property type="term" value="F:transmembrane transporter activity"/>
    <property type="evidence" value="ECO:0007669"/>
    <property type="project" value="InterPro"/>
</dbReference>
<reference evidence="10" key="1">
    <citation type="submission" date="2021-02" db="EMBL/GenBank/DDBJ databases">
        <authorList>
            <person name="Steward A R."/>
        </authorList>
    </citation>
    <scope>NUCLEOTIDE SEQUENCE</scope>
</reference>
<feature type="transmembrane region" description="Helical" evidence="8">
    <location>
        <begin position="306"/>
        <end position="323"/>
    </location>
</feature>
<evidence type="ECO:0000256" key="2">
    <source>
        <dbReference type="ARBA" id="ARBA00022448"/>
    </source>
</evidence>
<dbReference type="PANTHER" id="PTHR48021">
    <property type="match status" value="1"/>
</dbReference>
<feature type="transmembrane region" description="Helical" evidence="8">
    <location>
        <begin position="117"/>
        <end position="135"/>
    </location>
</feature>
<evidence type="ECO:0000313" key="11">
    <source>
        <dbReference type="Proteomes" id="UP000663880"/>
    </source>
</evidence>
<dbReference type="InterPro" id="IPR020846">
    <property type="entry name" value="MFS_dom"/>
</dbReference>
<accession>A0A821THI3</accession>
<keyword evidence="3" id="KW-1003">Cell membrane</keyword>
<keyword evidence="11" id="KW-1185">Reference proteome</keyword>
<keyword evidence="7 8" id="KW-0472">Membrane</keyword>
<feature type="transmembrane region" description="Helical" evidence="8">
    <location>
        <begin position="147"/>
        <end position="169"/>
    </location>
</feature>
<feature type="transmembrane region" description="Helical" evidence="8">
    <location>
        <begin position="20"/>
        <end position="42"/>
    </location>
</feature>
<dbReference type="InterPro" id="IPR036259">
    <property type="entry name" value="MFS_trans_sf"/>
</dbReference>
<feature type="transmembrane region" description="Helical" evidence="8">
    <location>
        <begin position="359"/>
        <end position="378"/>
    </location>
</feature>
<evidence type="ECO:0000259" key="9">
    <source>
        <dbReference type="PROSITE" id="PS50850"/>
    </source>
</evidence>
<feature type="transmembrane region" description="Helical" evidence="8">
    <location>
        <begin position="92"/>
        <end position="111"/>
    </location>
</feature>
<dbReference type="PANTHER" id="PTHR48021:SF33">
    <property type="entry name" value="AT22075P-RELATED"/>
    <property type="match status" value="1"/>
</dbReference>
<dbReference type="FunFam" id="1.20.1250.20:FF:000218">
    <property type="entry name" value="facilitated trehalose transporter Tret1"/>
    <property type="match status" value="1"/>
</dbReference>
<dbReference type="EMBL" id="CAJOBZ010000024">
    <property type="protein sequence ID" value="CAF4872950.1"/>
    <property type="molecule type" value="Genomic_DNA"/>
</dbReference>
<keyword evidence="2" id="KW-0813">Transport</keyword>
<dbReference type="Proteomes" id="UP000663880">
    <property type="component" value="Unassembled WGS sequence"/>
</dbReference>
<keyword evidence="6 8" id="KW-1133">Transmembrane helix</keyword>
<protein>
    <recommendedName>
        <fullName evidence="9">Major facilitator superfamily (MFS) profile domain-containing protein</fullName>
    </recommendedName>
</protein>
<dbReference type="AlphaFoldDB" id="A0A821THI3"/>
<comment type="caution">
    <text evidence="10">The sequence shown here is derived from an EMBL/GenBank/DDBJ whole genome shotgun (WGS) entry which is preliminary data.</text>
</comment>
<evidence type="ECO:0000256" key="4">
    <source>
        <dbReference type="ARBA" id="ARBA00022597"/>
    </source>
</evidence>